<protein>
    <submittedName>
        <fullName evidence="10">Odorant receptor, family C, subfamily 102, member 2</fullName>
    </submittedName>
</protein>
<dbReference type="PROSITE" id="PS50262">
    <property type="entry name" value="G_PROTEIN_RECEP_F1_2"/>
    <property type="match status" value="1"/>
</dbReference>
<feature type="domain" description="G-protein coupled receptors family 1 profile" evidence="9">
    <location>
        <begin position="42"/>
        <end position="118"/>
    </location>
</feature>
<dbReference type="InterPro" id="IPR050402">
    <property type="entry name" value="OR51/52/56-like"/>
</dbReference>
<keyword evidence="6 8" id="KW-0472">Membrane</keyword>
<keyword evidence="7" id="KW-0807">Transducer</keyword>
<reference evidence="10" key="2">
    <citation type="submission" date="2025-09" db="UniProtKB">
        <authorList>
            <consortium name="Ensembl"/>
        </authorList>
    </citation>
    <scope>IDENTIFICATION</scope>
</reference>
<dbReference type="GO" id="GO:0004930">
    <property type="term" value="F:G protein-coupled receptor activity"/>
    <property type="evidence" value="ECO:0007669"/>
    <property type="project" value="InterPro"/>
</dbReference>
<evidence type="ECO:0000313" key="10">
    <source>
        <dbReference type="Ensembl" id="ENSSANP00000053396.1"/>
    </source>
</evidence>
<name>A0A671P3Y4_9TELE</name>
<keyword evidence="4" id="KW-0552">Olfaction</keyword>
<comment type="subcellular location">
    <subcellularLocation>
        <location evidence="1">Membrane</location>
        <topology evidence="1">Multi-pass membrane protein</topology>
    </subcellularLocation>
</comment>
<dbReference type="GO" id="GO:0004984">
    <property type="term" value="F:olfactory receptor activity"/>
    <property type="evidence" value="ECO:0007669"/>
    <property type="project" value="InterPro"/>
</dbReference>
<dbReference type="GO" id="GO:0005886">
    <property type="term" value="C:plasma membrane"/>
    <property type="evidence" value="ECO:0007669"/>
    <property type="project" value="TreeGrafter"/>
</dbReference>
<keyword evidence="5 8" id="KW-1133">Transmembrane helix</keyword>
<dbReference type="PANTHER" id="PTHR26450">
    <property type="entry name" value="OLFACTORY RECEPTOR 56B1-RELATED"/>
    <property type="match status" value="1"/>
</dbReference>
<dbReference type="InterPro" id="IPR017452">
    <property type="entry name" value="GPCR_Rhodpsn_7TM"/>
</dbReference>
<dbReference type="Proteomes" id="UP000472260">
    <property type="component" value="Unassembled WGS sequence"/>
</dbReference>
<dbReference type="PANTHER" id="PTHR26450:SF417">
    <property type="entry name" value="ODORANT RECEPTOR-RELATED"/>
    <property type="match status" value="1"/>
</dbReference>
<dbReference type="PRINTS" id="PR00237">
    <property type="entry name" value="GPCRRHODOPSN"/>
</dbReference>
<proteinExistence type="predicted"/>
<evidence type="ECO:0000256" key="3">
    <source>
        <dbReference type="ARBA" id="ARBA00022692"/>
    </source>
</evidence>
<evidence type="ECO:0000256" key="6">
    <source>
        <dbReference type="ARBA" id="ARBA00023136"/>
    </source>
</evidence>
<keyword evidence="11" id="KW-1185">Reference proteome</keyword>
<evidence type="ECO:0000313" key="11">
    <source>
        <dbReference type="Proteomes" id="UP000472260"/>
    </source>
</evidence>
<reference evidence="10" key="1">
    <citation type="submission" date="2025-08" db="UniProtKB">
        <authorList>
            <consortium name="Ensembl"/>
        </authorList>
    </citation>
    <scope>IDENTIFICATION</scope>
</reference>
<dbReference type="Ensembl" id="ENSSANT00000056776.1">
    <property type="protein sequence ID" value="ENSSANP00000053396.1"/>
    <property type="gene ID" value="ENSSANG00000026696.1"/>
</dbReference>
<feature type="transmembrane region" description="Helical" evidence="8">
    <location>
        <begin position="158"/>
        <end position="179"/>
    </location>
</feature>
<sequence>MLKSHTTVFAEFVLQGFPGLLPEYYKLVGALFFILYLLLVTGNIFIIVFIMYEKIIQKPTYLIFCNLAMADLALGTTTYPRVIAMFWMADKIISFNACFTQMYFVHFLGATISFLMLVGVTLLSNVMPHCYCDHVALSKLTCGDVTTMKVTTAAIAMFVLWGPLCFIVYSYVVIIISVLNISNSEGRYKIFSTCTPHTFVYITHVAGYGFSTDISIVVSMMYSLVPAVINPFIYCFRTKEIKEFISLVY</sequence>
<feature type="transmembrane region" description="Helical" evidence="8">
    <location>
        <begin position="214"/>
        <end position="236"/>
    </location>
</feature>
<dbReference type="SUPFAM" id="SSF81321">
    <property type="entry name" value="Family A G protein-coupled receptor-like"/>
    <property type="match status" value="1"/>
</dbReference>
<feature type="transmembrane region" description="Helical" evidence="8">
    <location>
        <begin position="27"/>
        <end position="49"/>
    </location>
</feature>
<evidence type="ECO:0000256" key="4">
    <source>
        <dbReference type="ARBA" id="ARBA00022725"/>
    </source>
</evidence>
<organism evidence="10 11">
    <name type="scientific">Sinocyclocheilus anshuiensis</name>
    <dbReference type="NCBI Taxonomy" id="1608454"/>
    <lineage>
        <taxon>Eukaryota</taxon>
        <taxon>Metazoa</taxon>
        <taxon>Chordata</taxon>
        <taxon>Craniata</taxon>
        <taxon>Vertebrata</taxon>
        <taxon>Euteleostomi</taxon>
        <taxon>Actinopterygii</taxon>
        <taxon>Neopterygii</taxon>
        <taxon>Teleostei</taxon>
        <taxon>Ostariophysi</taxon>
        <taxon>Cypriniformes</taxon>
        <taxon>Cyprinidae</taxon>
        <taxon>Cyprininae</taxon>
        <taxon>Sinocyclocheilus</taxon>
    </lineage>
</organism>
<dbReference type="InterPro" id="IPR000725">
    <property type="entry name" value="Olfact_rcpt"/>
</dbReference>
<feature type="transmembrane region" description="Helical" evidence="8">
    <location>
        <begin position="103"/>
        <end position="123"/>
    </location>
</feature>
<evidence type="ECO:0000259" key="9">
    <source>
        <dbReference type="PROSITE" id="PS50262"/>
    </source>
</evidence>
<accession>A0A671P3Y4</accession>
<evidence type="ECO:0000256" key="8">
    <source>
        <dbReference type="SAM" id="Phobius"/>
    </source>
</evidence>
<dbReference type="InterPro" id="IPR000276">
    <property type="entry name" value="GPCR_Rhodpsn"/>
</dbReference>
<evidence type="ECO:0000256" key="7">
    <source>
        <dbReference type="ARBA" id="ARBA00023224"/>
    </source>
</evidence>
<keyword evidence="2" id="KW-0716">Sensory transduction</keyword>
<keyword evidence="3 8" id="KW-0812">Transmembrane</keyword>
<evidence type="ECO:0000256" key="1">
    <source>
        <dbReference type="ARBA" id="ARBA00004141"/>
    </source>
</evidence>
<dbReference type="Gene3D" id="1.20.1070.10">
    <property type="entry name" value="Rhodopsin 7-helix transmembrane proteins"/>
    <property type="match status" value="2"/>
</dbReference>
<dbReference type="AlphaFoldDB" id="A0A671P3Y4"/>
<dbReference type="Pfam" id="PF13853">
    <property type="entry name" value="7tm_4"/>
    <property type="match status" value="2"/>
</dbReference>
<evidence type="ECO:0000256" key="2">
    <source>
        <dbReference type="ARBA" id="ARBA00022606"/>
    </source>
</evidence>
<evidence type="ECO:0000256" key="5">
    <source>
        <dbReference type="ARBA" id="ARBA00022989"/>
    </source>
</evidence>
<feature type="transmembrane region" description="Helical" evidence="8">
    <location>
        <begin position="61"/>
        <end position="83"/>
    </location>
</feature>